<dbReference type="Pfam" id="PF22770">
    <property type="entry name" value="POP1_C"/>
    <property type="match status" value="1"/>
</dbReference>
<evidence type="ECO:0000256" key="3">
    <source>
        <dbReference type="ARBA" id="ARBA00023242"/>
    </source>
</evidence>
<dbReference type="PANTHER" id="PTHR22731:SF3">
    <property type="entry name" value="RIBONUCLEASES P_MRP PROTEIN SUBUNIT POP1"/>
    <property type="match status" value="1"/>
</dbReference>
<evidence type="ECO:0000259" key="6">
    <source>
        <dbReference type="Pfam" id="PF22770"/>
    </source>
</evidence>
<evidence type="ECO:0000259" key="4">
    <source>
        <dbReference type="Pfam" id="PF06978"/>
    </source>
</evidence>
<evidence type="ECO:0000256" key="2">
    <source>
        <dbReference type="ARBA" id="ARBA00022694"/>
    </source>
</evidence>
<dbReference type="AlphaFoldDB" id="A0AAD4MZD4"/>
<sequence>MRRRAMSHNIKRLPRSLHQLANKALKRAKHRNKAPSRKWRRRPSRILKKINRQNRRHSWLATHIWHAKRFRIADLWGYRVPLRSYQKGFRPTYRDSIKSTVVIDQSYLQCIQIVSEGGPQEIINSLISLCSGSTSLTFANKSSMDGFLEASTLIYTPNQYPHDFLCPARFSWSTNRNPSQLQLWIHPSAYSTVLNHVLKLTHAKENEETREDESSKESKYVMNTPKQFRSPTLTISELRHQMTRIQLIGPRAIALLKNILQLVSDEELGSENLINDFGPSHTYWKNISRDVQPGNLQNGTIISLLIEDPRIFRVSRKQESKKPASHFSEETPPQPCSLFWDSDFRNRQLSKRLSAATITKNMSESLGGLKFTPYKVPILLIIRKASQNSSSTAANRVDLLAPVESSLDLWLSIQFANGRAAGLQDKIHLDFESELLSFPQDCADSESGQIYAEMQSKELQVTRQPPFLIQLERTNQVFQLHSNALVPVKFTQISRGRPKRFSMVCLPNMDDMLAISQEKNAIITETATKTGIIDGSVEKADVKKAQTLEHFIPLDGSAKQNQRLISLNEMFPDQESLKRKRNAKKREKRKVAAKKRKLDTAQKYAENDENITEHNTIEADVNGTCEAKHSVYGGNCSRTVIGRIVRGDYSFVNAQGVSYGYCPTTALTSIKDRIVLIRNSTSKFYHPAKISIHMQQSEL</sequence>
<keyword evidence="8" id="KW-1185">Reference proteome</keyword>
<dbReference type="Pfam" id="PF08170">
    <property type="entry name" value="POPLD"/>
    <property type="match status" value="1"/>
</dbReference>
<dbReference type="Proteomes" id="UP001201812">
    <property type="component" value="Unassembled WGS sequence"/>
</dbReference>
<evidence type="ECO:0000256" key="1">
    <source>
        <dbReference type="ARBA" id="ARBA00004123"/>
    </source>
</evidence>
<evidence type="ECO:0000259" key="5">
    <source>
        <dbReference type="Pfam" id="PF08170"/>
    </source>
</evidence>
<name>A0AAD4MZD4_9BILA</name>
<dbReference type="GO" id="GO:0001682">
    <property type="term" value="P:tRNA 5'-leader removal"/>
    <property type="evidence" value="ECO:0007669"/>
    <property type="project" value="InterPro"/>
</dbReference>
<dbReference type="InterPro" id="IPR055079">
    <property type="entry name" value="POP1_C"/>
</dbReference>
<protein>
    <submittedName>
        <fullName evidence="7">Ribonucleases p/MRP protein subunit POP1 domain-containing protein</fullName>
    </submittedName>
</protein>
<proteinExistence type="predicted"/>
<evidence type="ECO:0000313" key="7">
    <source>
        <dbReference type="EMBL" id="KAI1711178.1"/>
    </source>
</evidence>
<keyword evidence="2" id="KW-0819">tRNA processing</keyword>
<comment type="subcellular location">
    <subcellularLocation>
        <location evidence="1">Nucleus</location>
    </subcellularLocation>
</comment>
<dbReference type="InterPro" id="IPR009723">
    <property type="entry name" value="Pop1_N"/>
</dbReference>
<feature type="domain" description="Pop1 N-terminal" evidence="4">
    <location>
        <begin position="28"/>
        <end position="114"/>
    </location>
</feature>
<dbReference type="GO" id="GO:0005655">
    <property type="term" value="C:nucleolar ribonuclease P complex"/>
    <property type="evidence" value="ECO:0007669"/>
    <property type="project" value="InterPro"/>
</dbReference>
<dbReference type="PANTHER" id="PTHR22731">
    <property type="entry name" value="RIBONUCLEASES P/MRP PROTEIN SUBUNIT POP1"/>
    <property type="match status" value="1"/>
</dbReference>
<feature type="domain" description="POP1 C-terminal" evidence="6">
    <location>
        <begin position="484"/>
        <end position="693"/>
    </location>
</feature>
<keyword evidence="3" id="KW-0539">Nucleus</keyword>
<gene>
    <name evidence="7" type="ORF">DdX_10432</name>
</gene>
<dbReference type="Pfam" id="PF06978">
    <property type="entry name" value="POP1_N"/>
    <property type="match status" value="1"/>
</dbReference>
<dbReference type="GO" id="GO:0000172">
    <property type="term" value="C:ribonuclease MRP complex"/>
    <property type="evidence" value="ECO:0007669"/>
    <property type="project" value="InterPro"/>
</dbReference>
<dbReference type="EMBL" id="JAKKPZ010000023">
    <property type="protein sequence ID" value="KAI1711178.1"/>
    <property type="molecule type" value="Genomic_DNA"/>
</dbReference>
<comment type="caution">
    <text evidence="7">The sequence shown here is derived from an EMBL/GenBank/DDBJ whole genome shotgun (WGS) entry which is preliminary data.</text>
</comment>
<dbReference type="InterPro" id="IPR012590">
    <property type="entry name" value="POPLD_dom"/>
</dbReference>
<dbReference type="InterPro" id="IPR039182">
    <property type="entry name" value="Pop1"/>
</dbReference>
<organism evidence="7 8">
    <name type="scientific">Ditylenchus destructor</name>
    <dbReference type="NCBI Taxonomy" id="166010"/>
    <lineage>
        <taxon>Eukaryota</taxon>
        <taxon>Metazoa</taxon>
        <taxon>Ecdysozoa</taxon>
        <taxon>Nematoda</taxon>
        <taxon>Chromadorea</taxon>
        <taxon>Rhabditida</taxon>
        <taxon>Tylenchina</taxon>
        <taxon>Tylenchomorpha</taxon>
        <taxon>Sphaerularioidea</taxon>
        <taxon>Anguinidae</taxon>
        <taxon>Anguininae</taxon>
        <taxon>Ditylenchus</taxon>
    </lineage>
</organism>
<accession>A0AAD4MZD4</accession>
<feature type="domain" description="POPLD" evidence="5">
    <location>
        <begin position="397"/>
        <end position="460"/>
    </location>
</feature>
<evidence type="ECO:0000313" key="8">
    <source>
        <dbReference type="Proteomes" id="UP001201812"/>
    </source>
</evidence>
<reference evidence="7" key="1">
    <citation type="submission" date="2022-01" db="EMBL/GenBank/DDBJ databases">
        <title>Genome Sequence Resource for Two Populations of Ditylenchus destructor, the Migratory Endoparasitic Phytonematode.</title>
        <authorList>
            <person name="Zhang H."/>
            <person name="Lin R."/>
            <person name="Xie B."/>
        </authorList>
    </citation>
    <scope>NUCLEOTIDE SEQUENCE</scope>
    <source>
        <strain evidence="7">BazhouSP</strain>
    </source>
</reference>